<evidence type="ECO:0000313" key="4">
    <source>
        <dbReference type="Proteomes" id="UP000244722"/>
    </source>
</evidence>
<feature type="domain" description="NIPSNAP" evidence="2">
    <location>
        <begin position="226"/>
        <end position="323"/>
    </location>
</feature>
<feature type="domain" description="NIPSNAP" evidence="2">
    <location>
        <begin position="120"/>
        <end position="213"/>
    </location>
</feature>
<dbReference type="PANTHER" id="PTHR21017:SF17">
    <property type="entry name" value="PROTEIN NIPSNAP"/>
    <property type="match status" value="1"/>
</dbReference>
<evidence type="ECO:0000313" key="3">
    <source>
        <dbReference type="EMBL" id="PUU74007.1"/>
    </source>
</evidence>
<keyword evidence="4" id="KW-1185">Reference proteome</keyword>
<sequence>MLLSRRLPHQLPSLLRQFSVSAIVPSVHKVPFIGDIIHSDSSTTDFKTRVSAFHKQLSDAKKSKLKATDHSSPENAQRTGIVKSILYGSKEGQKEEAEMEQSYSKVMARGKYVHAIEFHQVKPDKVEDYVGLVGEVYPAIATDKGNDCHLVGSWKTEVGECDTFVHIWEYQGYAGYHKTFSRLATTSLFAEFQSSLAKTIRSRRTDLMQEFSFWPTSPPRSLGGIFELRTYTVLPGRLLEWETHWRSGIRARKNVMEGVGAWFCQVGSLNTVHHLWQFADLRERQVAREQSWGERGWSDTVHKTVPLIKKMESRILVPMSWSPVR</sequence>
<reference evidence="3 4" key="1">
    <citation type="submission" date="2017-04" db="EMBL/GenBank/DDBJ databases">
        <title>Draft genome sequence of Tuber borchii Vittad., a whitish edible truffle.</title>
        <authorList>
            <consortium name="DOE Joint Genome Institute"/>
            <person name="Murat C."/>
            <person name="Kuo A."/>
            <person name="Barry K.W."/>
            <person name="Clum A."/>
            <person name="Dockter R.B."/>
            <person name="Fauchery L."/>
            <person name="Iotti M."/>
            <person name="Kohler A."/>
            <person name="Labutti K."/>
            <person name="Lindquist E.A."/>
            <person name="Lipzen A."/>
            <person name="Ohm R.A."/>
            <person name="Wang M."/>
            <person name="Grigoriev I.V."/>
            <person name="Zambonelli A."/>
            <person name="Martin F.M."/>
        </authorList>
    </citation>
    <scope>NUCLEOTIDE SEQUENCE [LARGE SCALE GENOMIC DNA]</scope>
    <source>
        <strain evidence="3 4">Tbo3840</strain>
    </source>
</reference>
<dbReference type="SUPFAM" id="SSF54909">
    <property type="entry name" value="Dimeric alpha+beta barrel"/>
    <property type="match status" value="2"/>
</dbReference>
<dbReference type="STRING" id="42251.A0A2T6ZES8"/>
<dbReference type="Pfam" id="PF07978">
    <property type="entry name" value="NIPSNAP"/>
    <property type="match status" value="2"/>
</dbReference>
<name>A0A2T6ZES8_TUBBO</name>
<comment type="caution">
    <text evidence="3">The sequence shown here is derived from an EMBL/GenBank/DDBJ whole genome shotgun (WGS) entry which is preliminary data.</text>
</comment>
<dbReference type="FunFam" id="3.30.70.100:FF:000004">
    <property type="entry name" value="NIPSNAP family protein"/>
    <property type="match status" value="1"/>
</dbReference>
<comment type="similarity">
    <text evidence="1">Belongs to the NipSnap family.</text>
</comment>
<dbReference type="GO" id="GO:0005739">
    <property type="term" value="C:mitochondrion"/>
    <property type="evidence" value="ECO:0007669"/>
    <property type="project" value="TreeGrafter"/>
</dbReference>
<accession>A0A2T6ZES8</accession>
<organism evidence="3 4">
    <name type="scientific">Tuber borchii</name>
    <name type="common">White truffle</name>
    <dbReference type="NCBI Taxonomy" id="42251"/>
    <lineage>
        <taxon>Eukaryota</taxon>
        <taxon>Fungi</taxon>
        <taxon>Dikarya</taxon>
        <taxon>Ascomycota</taxon>
        <taxon>Pezizomycotina</taxon>
        <taxon>Pezizomycetes</taxon>
        <taxon>Pezizales</taxon>
        <taxon>Tuberaceae</taxon>
        <taxon>Tuber</taxon>
    </lineage>
</organism>
<evidence type="ECO:0000259" key="2">
    <source>
        <dbReference type="Pfam" id="PF07978"/>
    </source>
</evidence>
<protein>
    <recommendedName>
        <fullName evidence="2">NIPSNAP domain-containing protein</fullName>
    </recommendedName>
</protein>
<proteinExistence type="inferred from homology"/>
<gene>
    <name evidence="3" type="ORF">B9Z19DRAFT_1134030</name>
</gene>
<dbReference type="Gene3D" id="3.30.70.100">
    <property type="match status" value="2"/>
</dbReference>
<dbReference type="PANTHER" id="PTHR21017">
    <property type="entry name" value="NIPSNAP-RELATED"/>
    <property type="match status" value="1"/>
</dbReference>
<dbReference type="OrthoDB" id="10262843at2759"/>
<evidence type="ECO:0000256" key="1">
    <source>
        <dbReference type="ARBA" id="ARBA00005291"/>
    </source>
</evidence>
<dbReference type="EMBL" id="NESQ01000328">
    <property type="protein sequence ID" value="PUU74007.1"/>
    <property type="molecule type" value="Genomic_DNA"/>
</dbReference>
<dbReference type="InterPro" id="IPR011008">
    <property type="entry name" value="Dimeric_a/b-barrel"/>
</dbReference>
<dbReference type="GO" id="GO:0000423">
    <property type="term" value="P:mitophagy"/>
    <property type="evidence" value="ECO:0007669"/>
    <property type="project" value="UniProtKB-ARBA"/>
</dbReference>
<dbReference type="InterPro" id="IPR012577">
    <property type="entry name" value="NIPSNAP"/>
</dbReference>
<dbReference type="Proteomes" id="UP000244722">
    <property type="component" value="Unassembled WGS sequence"/>
</dbReference>
<dbReference type="InterPro" id="IPR051557">
    <property type="entry name" value="NipSnap_domain"/>
</dbReference>
<dbReference type="AlphaFoldDB" id="A0A2T6ZES8"/>